<accession>A0A0B7AGQ7</accession>
<organism evidence="2">
    <name type="scientific">Arion vulgaris</name>
    <dbReference type="NCBI Taxonomy" id="1028688"/>
    <lineage>
        <taxon>Eukaryota</taxon>
        <taxon>Metazoa</taxon>
        <taxon>Spiralia</taxon>
        <taxon>Lophotrochozoa</taxon>
        <taxon>Mollusca</taxon>
        <taxon>Gastropoda</taxon>
        <taxon>Heterobranchia</taxon>
        <taxon>Euthyneura</taxon>
        <taxon>Panpulmonata</taxon>
        <taxon>Eupulmonata</taxon>
        <taxon>Stylommatophora</taxon>
        <taxon>Helicina</taxon>
        <taxon>Arionoidea</taxon>
        <taxon>Arionidae</taxon>
        <taxon>Arion</taxon>
    </lineage>
</organism>
<sequence>MNTKSNVHNLSPHIMLSVPNQDVDSKRQKKNSQDIKCQHRMLGVSRKRPI</sequence>
<name>A0A0B7AGQ7_9EUPU</name>
<feature type="compositionally biased region" description="Basic and acidic residues" evidence="1">
    <location>
        <begin position="23"/>
        <end position="37"/>
    </location>
</feature>
<evidence type="ECO:0000256" key="1">
    <source>
        <dbReference type="SAM" id="MobiDB-lite"/>
    </source>
</evidence>
<dbReference type="EMBL" id="HACG01032240">
    <property type="protein sequence ID" value="CEK79105.1"/>
    <property type="molecule type" value="Transcribed_RNA"/>
</dbReference>
<proteinExistence type="predicted"/>
<gene>
    <name evidence="2" type="primary">ORF113644</name>
</gene>
<protein>
    <submittedName>
        <fullName evidence="2">Uncharacterized protein</fullName>
    </submittedName>
</protein>
<reference evidence="2" key="1">
    <citation type="submission" date="2014-12" db="EMBL/GenBank/DDBJ databases">
        <title>Insight into the proteome of Arion vulgaris.</title>
        <authorList>
            <person name="Aradska J."/>
            <person name="Bulat T."/>
            <person name="Smidak R."/>
            <person name="Sarate P."/>
            <person name="Gangsoo J."/>
            <person name="Sialana F."/>
            <person name="Bilban M."/>
            <person name="Lubec G."/>
        </authorList>
    </citation>
    <scope>NUCLEOTIDE SEQUENCE</scope>
    <source>
        <tissue evidence="2">Skin</tissue>
    </source>
</reference>
<feature type="region of interest" description="Disordered" evidence="1">
    <location>
        <begin position="1"/>
        <end position="50"/>
    </location>
</feature>
<dbReference type="AlphaFoldDB" id="A0A0B7AGQ7"/>
<evidence type="ECO:0000313" key="2">
    <source>
        <dbReference type="EMBL" id="CEK79105.1"/>
    </source>
</evidence>